<keyword evidence="8" id="KW-0378">Hydrolase</keyword>
<evidence type="ECO:0000256" key="5">
    <source>
        <dbReference type="SAM" id="SignalP"/>
    </source>
</evidence>
<dbReference type="Pfam" id="PF03636">
    <property type="entry name" value="Glyco_hydro_65N"/>
    <property type="match status" value="1"/>
</dbReference>
<keyword evidence="9" id="KW-1185">Reference proteome</keyword>
<reference evidence="8" key="1">
    <citation type="submission" date="2022-10" db="EMBL/GenBank/DDBJ databases">
        <title>Tapping the CABI collections for fungal endophytes: first genome assemblies for Collariella, Neodidymelliopsis, Ascochyta clinopodiicola, Didymella pomorum, Didymosphaeria variabile, Neocosmospora piperis and Neocucurbitaria cava.</title>
        <authorList>
            <person name="Hill R."/>
        </authorList>
    </citation>
    <scope>NUCLEOTIDE SEQUENCE</scope>
    <source>
        <strain evidence="8">IMI 356815</strain>
    </source>
</reference>
<sequence>MRIRHVFLSALISVAASGLSMRDAADVDNIEWNDDRWEIVTTQLDQGHYQSRMSLANGYLGINLAALGPFFERDAPIMGDNWNGWPLFNTRQTFATIAGFYDVDDKNGSTNYPWLAQNGGDSFLSGIPHWAGLIVKANGAILNASTSAQEISRFSSRLDMKGGVLQWAFDWMPGNDDSNVINVEYEIFVHKLYVNQAAVQLRLKSHRDVNLTVYDIIDGTSAVRTDFVDKNYEEGSPTIWSAVRPKNTTNVTAYIVSTLQYDQYRELDMRSEVNDEVFSSTQTSSVGQSVDMELLGGRRVEVTKYIGVASSDAFENPRRTAFAASLAGANTGFFALRHSHVEEWESIMTQDSVDRYNYPNGTLPADPRIQELHVTSVTNPFMILQNTVGPNAIAAAGYNSRLNIHSIPVCGLGSDCYGGRYGNCTASGPCFDYEYHVNGDIAIAFRNHFIATGDVERFKETFLPIANDIAYFYGELVDYNETSGYYELMNATDPDEYANNVNNVGFTTALIQRHLNETNEFNSLFGLPQNETWNKISAQMRLPVYEEAGIVMEYGSMNGSLVVKQADVVLIDDILNYENPYSLVDLDYYANKQSPDGPGMTYATFSIVANEISPSGCSSYTYNHYSSQPYARAPWFQYSEQMIDNFFLNGGTHPAFPFLTGMGGTNRVGIFGYLGLRMFVDRLDIDPSIPPQIPHLDYRTFYWQGYGINATSNATHTILVRLPNKILDTANPKYADSIPVTLGTREGAYTLTPDEELVLPNRMLGQTLTAAGNILQCKPLVPNLDQSNLPGQFPIAAIDGASSTKWQPENSTRLNYLTVDTQPSHYGPIHQVLFDWGAQPPTYFEVLVSNTSIPPFLEEHNFLEEDGGDVRNVTAGLVKASEPWDPERATVIEPVKGNQTNITLVGKDRVWSGRYVHLGIRGNLGNGSAYAGGTVAEWSVILENQESDRERDEEENSYAKDGWKGPGDEDGSEDRDEELKMWVQSGWLQKLWRRCFV</sequence>
<dbReference type="EC" id="3.2.1.28" evidence="3"/>
<dbReference type="InterPro" id="IPR012341">
    <property type="entry name" value="6hp_glycosidase-like_sf"/>
</dbReference>
<dbReference type="Pfam" id="PF03632">
    <property type="entry name" value="Glyco_hydro_65m"/>
    <property type="match status" value="1"/>
</dbReference>
<dbReference type="InterPro" id="IPR037018">
    <property type="entry name" value="GH65_N"/>
</dbReference>
<comment type="similarity">
    <text evidence="2">Belongs to the glycosyl hydrolase 65 family.</text>
</comment>
<evidence type="ECO:0000256" key="1">
    <source>
        <dbReference type="ARBA" id="ARBA00001576"/>
    </source>
</evidence>
<dbReference type="GeneID" id="80911970"/>
<dbReference type="Gene3D" id="2.70.98.40">
    <property type="entry name" value="Glycoside hydrolase, family 65, N-terminal domain"/>
    <property type="match status" value="1"/>
</dbReference>
<dbReference type="GO" id="GO:0005993">
    <property type="term" value="P:trehalose catabolic process"/>
    <property type="evidence" value="ECO:0007669"/>
    <property type="project" value="TreeGrafter"/>
</dbReference>
<comment type="catalytic activity">
    <reaction evidence="1">
        <text>alpha,alpha-trehalose + H2O = alpha-D-glucose + beta-D-glucose</text>
        <dbReference type="Rhea" id="RHEA:32675"/>
        <dbReference type="ChEBI" id="CHEBI:15377"/>
        <dbReference type="ChEBI" id="CHEBI:15903"/>
        <dbReference type="ChEBI" id="CHEBI:16551"/>
        <dbReference type="ChEBI" id="CHEBI:17925"/>
        <dbReference type="EC" id="3.2.1.28"/>
    </reaction>
</comment>
<dbReference type="GO" id="GO:0004555">
    <property type="term" value="F:alpha,alpha-trehalase activity"/>
    <property type="evidence" value="ECO:0007669"/>
    <property type="project" value="UniProtKB-EC"/>
</dbReference>
<dbReference type="InterPro" id="IPR005195">
    <property type="entry name" value="Glyco_hydro_65_M"/>
</dbReference>
<evidence type="ECO:0000256" key="4">
    <source>
        <dbReference type="SAM" id="MobiDB-lite"/>
    </source>
</evidence>
<dbReference type="Proteomes" id="UP001140513">
    <property type="component" value="Unassembled WGS sequence"/>
</dbReference>
<comment type="caution">
    <text evidence="8">The sequence shown here is derived from an EMBL/GenBank/DDBJ whole genome shotgun (WGS) entry which is preliminary data.</text>
</comment>
<dbReference type="SUPFAM" id="SSF74650">
    <property type="entry name" value="Galactose mutarotase-like"/>
    <property type="match status" value="1"/>
</dbReference>
<keyword evidence="8" id="KW-0326">Glycosidase</keyword>
<feature type="chain" id="PRO_5040865095" description="alpha,alpha-trehalase" evidence="5">
    <location>
        <begin position="19"/>
        <end position="997"/>
    </location>
</feature>
<evidence type="ECO:0000313" key="9">
    <source>
        <dbReference type="Proteomes" id="UP001140513"/>
    </source>
</evidence>
<dbReference type="GO" id="GO:0009277">
    <property type="term" value="C:fungal-type cell wall"/>
    <property type="evidence" value="ECO:0007669"/>
    <property type="project" value="TreeGrafter"/>
</dbReference>
<evidence type="ECO:0000313" key="8">
    <source>
        <dbReference type="EMBL" id="KAJ4349821.1"/>
    </source>
</evidence>
<evidence type="ECO:0000259" key="7">
    <source>
        <dbReference type="Pfam" id="PF03636"/>
    </source>
</evidence>
<dbReference type="InterPro" id="IPR008928">
    <property type="entry name" value="6-hairpin_glycosidase_sf"/>
</dbReference>
<feature type="signal peptide" evidence="5">
    <location>
        <begin position="1"/>
        <end position="18"/>
    </location>
</feature>
<dbReference type="AlphaFoldDB" id="A0A9W9C8I9"/>
<dbReference type="InterPro" id="IPR011013">
    <property type="entry name" value="Gal_mutarotase_sf_dom"/>
</dbReference>
<feature type="domain" description="Glycoside hydrolase family 65 N-terminal" evidence="7">
    <location>
        <begin position="42"/>
        <end position="312"/>
    </location>
</feature>
<feature type="domain" description="Glycoside hydrolase family 65 central catalytic" evidence="6">
    <location>
        <begin position="433"/>
        <end position="554"/>
    </location>
</feature>
<evidence type="ECO:0000259" key="6">
    <source>
        <dbReference type="Pfam" id="PF03632"/>
    </source>
</evidence>
<accession>A0A9W9C8I9</accession>
<dbReference type="PANTHER" id="PTHR11051:SF8">
    <property type="entry name" value="PROTEIN-GLUCOSYLGALACTOSYLHYDROXYLYSINE GLUCOSIDASE"/>
    <property type="match status" value="1"/>
</dbReference>
<feature type="region of interest" description="Disordered" evidence="4">
    <location>
        <begin position="944"/>
        <end position="977"/>
    </location>
</feature>
<keyword evidence="5" id="KW-0732">Signal</keyword>
<dbReference type="Gene3D" id="1.50.10.10">
    <property type="match status" value="1"/>
</dbReference>
<feature type="compositionally biased region" description="Basic and acidic residues" evidence="4">
    <location>
        <begin position="957"/>
        <end position="967"/>
    </location>
</feature>
<dbReference type="EMBL" id="JAPEUX010000006">
    <property type="protein sequence ID" value="KAJ4349821.1"/>
    <property type="molecule type" value="Genomic_DNA"/>
</dbReference>
<organism evidence="8 9">
    <name type="scientific">Didymosphaeria variabile</name>
    <dbReference type="NCBI Taxonomy" id="1932322"/>
    <lineage>
        <taxon>Eukaryota</taxon>
        <taxon>Fungi</taxon>
        <taxon>Dikarya</taxon>
        <taxon>Ascomycota</taxon>
        <taxon>Pezizomycotina</taxon>
        <taxon>Dothideomycetes</taxon>
        <taxon>Pleosporomycetidae</taxon>
        <taxon>Pleosporales</taxon>
        <taxon>Massarineae</taxon>
        <taxon>Didymosphaeriaceae</taxon>
        <taxon>Didymosphaeria</taxon>
    </lineage>
</organism>
<name>A0A9W9C8I9_9PLEO</name>
<dbReference type="OrthoDB" id="200349at2759"/>
<proteinExistence type="inferred from homology"/>
<dbReference type="GO" id="GO:0030246">
    <property type="term" value="F:carbohydrate binding"/>
    <property type="evidence" value="ECO:0007669"/>
    <property type="project" value="InterPro"/>
</dbReference>
<evidence type="ECO:0000256" key="3">
    <source>
        <dbReference type="ARBA" id="ARBA00012757"/>
    </source>
</evidence>
<gene>
    <name evidence="8" type="primary">ATH1</name>
    <name evidence="8" type="ORF">N0V89_008440</name>
</gene>
<dbReference type="InterPro" id="IPR005196">
    <property type="entry name" value="Glyco_hydro_65_N"/>
</dbReference>
<evidence type="ECO:0000256" key="2">
    <source>
        <dbReference type="ARBA" id="ARBA00006768"/>
    </source>
</evidence>
<dbReference type="SUPFAM" id="SSF48208">
    <property type="entry name" value="Six-hairpin glycosidases"/>
    <property type="match status" value="1"/>
</dbReference>
<dbReference type="RefSeq" id="XP_056068751.1">
    <property type="nucleotide sequence ID" value="XM_056217195.1"/>
</dbReference>
<protein>
    <recommendedName>
        <fullName evidence="3">alpha,alpha-trehalase</fullName>
        <ecNumber evidence="3">3.2.1.28</ecNumber>
    </recommendedName>
</protein>
<dbReference type="PANTHER" id="PTHR11051">
    <property type="entry name" value="GLYCOSYL HYDROLASE-RELATED"/>
    <property type="match status" value="1"/>
</dbReference>